<gene>
    <name evidence="5" type="ORF">AN401_09610</name>
</gene>
<dbReference type="PROSITE" id="PS00041">
    <property type="entry name" value="HTH_ARAC_FAMILY_1"/>
    <property type="match status" value="1"/>
</dbReference>
<dbReference type="PROSITE" id="PS01124">
    <property type="entry name" value="HTH_ARAC_FAMILY_2"/>
    <property type="match status" value="1"/>
</dbReference>
<dbReference type="Proteomes" id="UP000217763">
    <property type="component" value="Chromosome"/>
</dbReference>
<dbReference type="PANTHER" id="PTHR46796">
    <property type="entry name" value="HTH-TYPE TRANSCRIPTIONAL ACTIVATOR RHAS-RELATED"/>
    <property type="match status" value="1"/>
</dbReference>
<evidence type="ECO:0000256" key="1">
    <source>
        <dbReference type="ARBA" id="ARBA00023015"/>
    </source>
</evidence>
<dbReference type="Pfam" id="PF12833">
    <property type="entry name" value="HTH_18"/>
    <property type="match status" value="1"/>
</dbReference>
<feature type="domain" description="HTH araC/xylS-type" evidence="4">
    <location>
        <begin position="191"/>
        <end position="288"/>
    </location>
</feature>
<dbReference type="AlphaFoldDB" id="A0A291HPS0"/>
<dbReference type="RefSeq" id="WP_096779211.1">
    <property type="nucleotide sequence ID" value="NZ_CP012621.1"/>
</dbReference>
<protein>
    <submittedName>
        <fullName evidence="5">AraC family transcriptional regulator</fullName>
    </submittedName>
</protein>
<dbReference type="InterPro" id="IPR018062">
    <property type="entry name" value="HTH_AraC-typ_CS"/>
</dbReference>
<keyword evidence="3" id="KW-0804">Transcription</keyword>
<dbReference type="GO" id="GO:0043565">
    <property type="term" value="F:sequence-specific DNA binding"/>
    <property type="evidence" value="ECO:0007669"/>
    <property type="project" value="InterPro"/>
</dbReference>
<dbReference type="Gene3D" id="1.10.10.60">
    <property type="entry name" value="Homeodomain-like"/>
    <property type="match status" value="1"/>
</dbReference>
<dbReference type="KEGG" id="zdf:AN401_09610"/>
<evidence type="ECO:0000256" key="3">
    <source>
        <dbReference type="ARBA" id="ARBA00023163"/>
    </source>
</evidence>
<organism evidence="5 6">
    <name type="scientific">Zobellella denitrificans</name>
    <dbReference type="NCBI Taxonomy" id="347534"/>
    <lineage>
        <taxon>Bacteria</taxon>
        <taxon>Pseudomonadati</taxon>
        <taxon>Pseudomonadota</taxon>
        <taxon>Gammaproteobacteria</taxon>
        <taxon>Aeromonadales</taxon>
        <taxon>Aeromonadaceae</taxon>
        <taxon>Zobellella</taxon>
    </lineage>
</organism>
<dbReference type="SMART" id="SM00342">
    <property type="entry name" value="HTH_ARAC"/>
    <property type="match status" value="1"/>
</dbReference>
<dbReference type="SUPFAM" id="SSF46689">
    <property type="entry name" value="Homeodomain-like"/>
    <property type="match status" value="2"/>
</dbReference>
<dbReference type="InterPro" id="IPR050204">
    <property type="entry name" value="AraC_XylS_family_regulators"/>
</dbReference>
<keyword evidence="6" id="KW-1185">Reference proteome</keyword>
<name>A0A291HPS0_9GAMM</name>
<dbReference type="EMBL" id="CP012621">
    <property type="protein sequence ID" value="ATG74078.1"/>
    <property type="molecule type" value="Genomic_DNA"/>
</dbReference>
<dbReference type="PANTHER" id="PTHR46796:SF6">
    <property type="entry name" value="ARAC SUBFAMILY"/>
    <property type="match status" value="1"/>
</dbReference>
<accession>A0A291HPS0</accession>
<dbReference type="InterPro" id="IPR018060">
    <property type="entry name" value="HTH_AraC"/>
</dbReference>
<proteinExistence type="predicted"/>
<reference evidence="6" key="1">
    <citation type="submission" date="2015-09" db="EMBL/GenBank/DDBJ databases">
        <authorList>
            <person name="Shao Z."/>
            <person name="Wang L."/>
        </authorList>
    </citation>
    <scope>NUCLEOTIDE SEQUENCE [LARGE SCALE GENOMIC DNA]</scope>
    <source>
        <strain evidence="6">F13-1</strain>
    </source>
</reference>
<dbReference type="GO" id="GO:0003700">
    <property type="term" value="F:DNA-binding transcription factor activity"/>
    <property type="evidence" value="ECO:0007669"/>
    <property type="project" value="InterPro"/>
</dbReference>
<evidence type="ECO:0000313" key="6">
    <source>
        <dbReference type="Proteomes" id="UP000217763"/>
    </source>
</evidence>
<dbReference type="InterPro" id="IPR009057">
    <property type="entry name" value="Homeodomain-like_sf"/>
</dbReference>
<evidence type="ECO:0000256" key="2">
    <source>
        <dbReference type="ARBA" id="ARBA00023125"/>
    </source>
</evidence>
<sequence>MPSRYHVPQYLSQHKAQLKDSVDLDDGIALAHWYNDDDFIELERAEHHTLSLYVADGYQSYRKTGAGWHNGGAPDRFCLMPGQHESTWDIRGPLEFVHLYFTDAHLRTLAEQVWDKSPAGLLLEERTFAEDERIKALYRQFLLACDWRDNSERLALSSAVTLLLTQLLKGYTQYRWQAPVVRGGLAPAQLRRVKDYIEAHLDQPLPLRVLAGEACLSEYHFARMFRQSEGLPPHQYVLARRLLRAEQLLRHSALPLTEVALACGFSSASHLANRFRQSRGLAPSALRG</sequence>
<evidence type="ECO:0000259" key="4">
    <source>
        <dbReference type="PROSITE" id="PS01124"/>
    </source>
</evidence>
<keyword evidence="1" id="KW-0805">Transcription regulation</keyword>
<keyword evidence="2" id="KW-0238">DNA-binding</keyword>
<evidence type="ECO:0000313" key="5">
    <source>
        <dbReference type="EMBL" id="ATG74078.1"/>
    </source>
</evidence>